<dbReference type="EMBL" id="CP001843">
    <property type="protein sequence ID" value="AEF84743.1"/>
    <property type="molecule type" value="Genomic_DNA"/>
</dbReference>
<evidence type="ECO:0000256" key="3">
    <source>
        <dbReference type="ARBA" id="ARBA00022729"/>
    </source>
</evidence>
<keyword evidence="6" id="KW-1185">Reference proteome</keyword>
<dbReference type="InterPro" id="IPR002035">
    <property type="entry name" value="VWF_A"/>
</dbReference>
<dbReference type="PANTHER" id="PTHR47763">
    <property type="entry name" value="ALPHA-PROTEIN KINASE VWKA"/>
    <property type="match status" value="1"/>
</dbReference>
<reference evidence="5 6" key="2">
    <citation type="journal article" date="2011" name="ISME J.">
        <title>RNA-seq reveals cooperative metabolic interactions between two termite-gut spirochete species in co-culture.</title>
        <authorList>
            <person name="Rosenthal A.Z."/>
            <person name="Matson E.G."/>
            <person name="Eldar A."/>
            <person name="Leadbetter J.R."/>
        </authorList>
    </citation>
    <scope>NUCLEOTIDE SEQUENCE [LARGE SCALE GENOMIC DNA]</scope>
    <source>
        <strain evidence="6">ATCC BAA-887 / DSM 12427 / ZAS-2</strain>
    </source>
</reference>
<protein>
    <recommendedName>
        <fullName evidence="4">VWFA domain-containing protein</fullName>
    </recommendedName>
</protein>
<dbReference type="InterPro" id="IPR036465">
    <property type="entry name" value="vWFA_dom_sf"/>
</dbReference>
<dbReference type="AlphaFoldDB" id="F5YND5"/>
<dbReference type="HOGENOM" id="CLU_729450_0_0_12"/>
<comment type="subcellular location">
    <subcellularLocation>
        <location evidence="1">Secreted</location>
    </subcellularLocation>
</comment>
<dbReference type="SUPFAM" id="SSF53300">
    <property type="entry name" value="vWA-like"/>
    <property type="match status" value="1"/>
</dbReference>
<organism evidence="5 6">
    <name type="scientific">Treponema primitia (strain ATCC BAA-887 / DSM 12427 / ZAS-2)</name>
    <dbReference type="NCBI Taxonomy" id="545694"/>
    <lineage>
        <taxon>Bacteria</taxon>
        <taxon>Pseudomonadati</taxon>
        <taxon>Spirochaetota</taxon>
        <taxon>Spirochaetia</taxon>
        <taxon>Spirochaetales</taxon>
        <taxon>Treponemataceae</taxon>
        <taxon>Treponema</taxon>
    </lineage>
</organism>
<proteinExistence type="predicted"/>
<dbReference type="InterPro" id="IPR056861">
    <property type="entry name" value="HMCN1-like_VWA"/>
</dbReference>
<dbReference type="KEGG" id="tpi:TREPR_0054"/>
<dbReference type="PROSITE" id="PS50234">
    <property type="entry name" value="VWFA"/>
    <property type="match status" value="1"/>
</dbReference>
<dbReference type="CDD" id="cd00198">
    <property type="entry name" value="vWFA"/>
    <property type="match status" value="1"/>
</dbReference>
<dbReference type="Proteomes" id="UP000009223">
    <property type="component" value="Chromosome"/>
</dbReference>
<evidence type="ECO:0000259" key="4">
    <source>
        <dbReference type="PROSITE" id="PS50234"/>
    </source>
</evidence>
<evidence type="ECO:0000313" key="5">
    <source>
        <dbReference type="EMBL" id="AEF84743.1"/>
    </source>
</evidence>
<dbReference type="STRING" id="545694.TREPR_0054"/>
<reference evidence="6" key="1">
    <citation type="submission" date="2009-12" db="EMBL/GenBank/DDBJ databases">
        <title>Complete sequence of Treponema primitia strain ZAS-2.</title>
        <authorList>
            <person name="Tetu S.G."/>
            <person name="Matson E."/>
            <person name="Ren Q."/>
            <person name="Seshadri R."/>
            <person name="Elbourne L."/>
            <person name="Hassan K.A."/>
            <person name="Durkin A."/>
            <person name="Radune D."/>
            <person name="Mohamoud Y."/>
            <person name="Shay R."/>
            <person name="Jin S."/>
            <person name="Zhang X."/>
            <person name="Lucey K."/>
            <person name="Ballor N.R."/>
            <person name="Ottesen E."/>
            <person name="Rosenthal R."/>
            <person name="Allen A."/>
            <person name="Leadbetter J.R."/>
            <person name="Paulsen I.T."/>
        </authorList>
    </citation>
    <scope>NUCLEOTIDE SEQUENCE [LARGE SCALE GENOMIC DNA]</scope>
    <source>
        <strain evidence="6">ATCC BAA-887 / DSM 12427 / ZAS-2</strain>
    </source>
</reference>
<evidence type="ECO:0000256" key="2">
    <source>
        <dbReference type="ARBA" id="ARBA00022525"/>
    </source>
</evidence>
<dbReference type="eggNOG" id="COG2304">
    <property type="taxonomic scope" value="Bacteria"/>
</dbReference>
<name>F5YND5_TREPZ</name>
<accession>F5YND5</accession>
<evidence type="ECO:0000313" key="6">
    <source>
        <dbReference type="Proteomes" id="UP000009223"/>
    </source>
</evidence>
<keyword evidence="2" id="KW-0964">Secreted</keyword>
<dbReference type="RefSeq" id="WP_015706403.1">
    <property type="nucleotide sequence ID" value="NC_015578.1"/>
</dbReference>
<evidence type="ECO:0000256" key="1">
    <source>
        <dbReference type="ARBA" id="ARBA00004613"/>
    </source>
</evidence>
<gene>
    <name evidence="5" type="ordered locus">TREPR_0054</name>
</gene>
<sequence>MRRTCSILAGIFFFLAPLFIFSQDLSIQTEDLRIEQRVDGGFHLFIRKKPGINSVLLTESTRDPSLNEDNYAYRAAEWNPINGDEIRLLDGVPIARESGIWSLIDSTPEPDSQFGQAFRIYIPWILYYGYSDTRHGEIYVVDGTYLNIRAFTLPYGDYQGSFRDNPFAVLVTQQPLAGPPEGNYMKDTVDSFTEIVAGKGDLIYSTGADDLVTKIGEILEEEKGKKVDIVLCLDTTGSMRDDIDSVRRLLIPLLEGMIADFNGFRIGMVLYKDYYETYLTRVVGFTADFSKFRTTLNNIQVGGGRDIPEAVHEALYEGATKFPWNAESRLLLLIGDAPPHPRQRGKISKEMVDKAVEDKGLKLSAIILPQ</sequence>
<keyword evidence="3" id="KW-0732">Signal</keyword>
<dbReference type="InterPro" id="IPR052969">
    <property type="entry name" value="Thr-specific_kinase-like"/>
</dbReference>
<dbReference type="Pfam" id="PF25106">
    <property type="entry name" value="VWA_4"/>
    <property type="match status" value="1"/>
</dbReference>
<dbReference type="OrthoDB" id="308811at2"/>
<feature type="domain" description="VWFA" evidence="4">
    <location>
        <begin position="228"/>
        <end position="370"/>
    </location>
</feature>
<dbReference type="Gene3D" id="3.40.50.410">
    <property type="entry name" value="von Willebrand factor, type A domain"/>
    <property type="match status" value="1"/>
</dbReference>